<dbReference type="PANTHER" id="PTHR47990">
    <property type="entry name" value="2-OXOGLUTARATE (2OG) AND FE(II)-DEPENDENT OXYGENASE SUPERFAMILY PROTEIN-RELATED"/>
    <property type="match status" value="1"/>
</dbReference>
<evidence type="ECO:0000256" key="3">
    <source>
        <dbReference type="ARBA" id="ARBA00054658"/>
    </source>
</evidence>
<evidence type="ECO:0000259" key="7">
    <source>
        <dbReference type="PROSITE" id="PS51471"/>
    </source>
</evidence>
<dbReference type="AlphaFoldDB" id="A0AAD4T283"/>
<dbReference type="SUPFAM" id="SSF51197">
    <property type="entry name" value="Clavaminate synthase-like"/>
    <property type="match status" value="1"/>
</dbReference>
<dbReference type="Pfam" id="PF14226">
    <property type="entry name" value="DIOX_N"/>
    <property type="match status" value="1"/>
</dbReference>
<evidence type="ECO:0000256" key="6">
    <source>
        <dbReference type="RuleBase" id="RU003682"/>
    </source>
</evidence>
<dbReference type="Proteomes" id="UP001202328">
    <property type="component" value="Unassembled WGS sequence"/>
</dbReference>
<keyword evidence="6" id="KW-0560">Oxidoreductase</keyword>
<dbReference type="InterPro" id="IPR050231">
    <property type="entry name" value="Iron_ascorbate_oxido_reductase"/>
</dbReference>
<protein>
    <recommendedName>
        <fullName evidence="4">2-oxoglutarate-dependent dioxygenase DAO</fullName>
    </recommendedName>
    <alternativeName>
        <fullName evidence="5">Protein DIOXYGENASE FOR AUXIN OXIDATION</fullName>
    </alternativeName>
</protein>
<dbReference type="Gene3D" id="2.60.120.330">
    <property type="entry name" value="B-lactam Antibiotic, Isopenicillin N Synthase, Chain"/>
    <property type="match status" value="1"/>
</dbReference>
<name>A0AAD4T283_9MAGN</name>
<evidence type="ECO:0000313" key="8">
    <source>
        <dbReference type="EMBL" id="KAI3932005.1"/>
    </source>
</evidence>
<keyword evidence="1 6" id="KW-0479">Metal-binding</keyword>
<evidence type="ECO:0000256" key="1">
    <source>
        <dbReference type="ARBA" id="ARBA00022723"/>
    </source>
</evidence>
<keyword evidence="9" id="KW-1185">Reference proteome</keyword>
<accession>A0AAD4T283</accession>
<dbReference type="Pfam" id="PF03171">
    <property type="entry name" value="2OG-FeII_Oxy"/>
    <property type="match status" value="1"/>
</dbReference>
<dbReference type="InterPro" id="IPR027443">
    <property type="entry name" value="IPNS-like_sf"/>
</dbReference>
<evidence type="ECO:0000256" key="2">
    <source>
        <dbReference type="ARBA" id="ARBA00023004"/>
    </source>
</evidence>
<comment type="caution">
    <text evidence="8">The sequence shown here is derived from an EMBL/GenBank/DDBJ whole genome shotgun (WGS) entry which is preliminary data.</text>
</comment>
<dbReference type="GO" id="GO:0046872">
    <property type="term" value="F:metal ion binding"/>
    <property type="evidence" value="ECO:0007669"/>
    <property type="project" value="UniProtKB-KW"/>
</dbReference>
<feature type="domain" description="Fe2OG dioxygenase" evidence="7">
    <location>
        <begin position="144"/>
        <end position="248"/>
    </location>
</feature>
<gene>
    <name evidence="8" type="ORF">MKW98_012415</name>
</gene>
<dbReference type="PROSITE" id="PS51471">
    <property type="entry name" value="FE2OG_OXY"/>
    <property type="match status" value="1"/>
</dbReference>
<dbReference type="InterPro" id="IPR005123">
    <property type="entry name" value="Oxoglu/Fe-dep_dioxygenase_dom"/>
</dbReference>
<dbReference type="InterPro" id="IPR044861">
    <property type="entry name" value="IPNS-like_FE2OG_OXY"/>
</dbReference>
<comment type="function">
    <text evidence="3">2-oxoglutarate-dependent dioxygenase essential for auxin catabolism and maintenance of auxin homeostasis in reproductive organs. Catalyzes the irreversible oxidation of indole-3-acetic acid (IAA) to the biologically inactive 2-oxoindole-3-acetic acid (OxIAA).</text>
</comment>
<dbReference type="EMBL" id="JAJJMB010007130">
    <property type="protein sequence ID" value="KAI3932005.1"/>
    <property type="molecule type" value="Genomic_DNA"/>
</dbReference>
<keyword evidence="2 6" id="KW-0408">Iron</keyword>
<proteinExistence type="inferred from homology"/>
<comment type="similarity">
    <text evidence="6">Belongs to the iron/ascorbate-dependent oxidoreductase family.</text>
</comment>
<evidence type="ECO:0000313" key="9">
    <source>
        <dbReference type="Proteomes" id="UP001202328"/>
    </source>
</evidence>
<reference evidence="8" key="1">
    <citation type="submission" date="2022-04" db="EMBL/GenBank/DDBJ databases">
        <title>A functionally conserved STORR gene fusion in Papaver species that diverged 16.8 million years ago.</title>
        <authorList>
            <person name="Catania T."/>
        </authorList>
    </citation>
    <scope>NUCLEOTIDE SEQUENCE</scope>
    <source>
        <strain evidence="8">S-188037</strain>
    </source>
</reference>
<dbReference type="FunFam" id="2.60.120.330:FF:000017">
    <property type="entry name" value="2-oxoglutarate-dependent dioxygenase DAO"/>
    <property type="match status" value="1"/>
</dbReference>
<evidence type="ECO:0000256" key="5">
    <source>
        <dbReference type="ARBA" id="ARBA00076740"/>
    </source>
</evidence>
<sequence>MEAVSIPVIDLQKFPGQSAKILEACKKWGCFRIINHGIPDKLMSDMKQVVRALFDRPLEIKRRNTDVIEGSGYRAPNEKNPLYEALGLYDMGSSDAVETFCTQLDASPQQRKVIKAYSTALHELIMELCGKLAESMGLSYDLAKGWPCQFRINKYNFTQESVGSSGVQIHTDSGFLTVLQEDDCVGGLEVLNKSSGEYVAVDPLPRSLCVNLGDMATVWSNGAFCNVRHRVQCKQAAIRISIALFLLGPKEAMVEAPQVFVDSNHPRLYKPFTYEDLRKLRISTGLHAGEALELMHLETDN</sequence>
<dbReference type="InterPro" id="IPR026992">
    <property type="entry name" value="DIOX_N"/>
</dbReference>
<organism evidence="8 9">
    <name type="scientific">Papaver atlanticum</name>
    <dbReference type="NCBI Taxonomy" id="357466"/>
    <lineage>
        <taxon>Eukaryota</taxon>
        <taxon>Viridiplantae</taxon>
        <taxon>Streptophyta</taxon>
        <taxon>Embryophyta</taxon>
        <taxon>Tracheophyta</taxon>
        <taxon>Spermatophyta</taxon>
        <taxon>Magnoliopsida</taxon>
        <taxon>Ranunculales</taxon>
        <taxon>Papaveraceae</taxon>
        <taxon>Papaveroideae</taxon>
        <taxon>Papaver</taxon>
    </lineage>
</organism>
<evidence type="ECO:0000256" key="4">
    <source>
        <dbReference type="ARBA" id="ARBA00074102"/>
    </source>
</evidence>
<dbReference type="GO" id="GO:0016491">
    <property type="term" value="F:oxidoreductase activity"/>
    <property type="evidence" value="ECO:0007669"/>
    <property type="project" value="UniProtKB-KW"/>
</dbReference>